<proteinExistence type="predicted"/>
<comment type="caution">
    <text evidence="1">The sequence shown here is derived from an EMBL/GenBank/DDBJ whole genome shotgun (WGS) entry which is preliminary data.</text>
</comment>
<evidence type="ECO:0000313" key="2">
    <source>
        <dbReference type="Proteomes" id="UP000249177"/>
    </source>
</evidence>
<dbReference type="Proteomes" id="UP000249177">
    <property type="component" value="Unassembled WGS sequence"/>
</dbReference>
<name>A0A2W7TPH9_9FLAO</name>
<reference evidence="1 2" key="1">
    <citation type="submission" date="2018-06" db="EMBL/GenBank/DDBJ databases">
        <title>Flavobacterium sp IMCC34762, genome.</title>
        <authorList>
            <person name="Joung Y."/>
            <person name="Cho J."/>
            <person name="Song J."/>
        </authorList>
    </citation>
    <scope>NUCLEOTIDE SEQUENCE [LARGE SCALE GENOMIC DNA]</scope>
    <source>
        <strain evidence="1 2">IMCC34762</strain>
    </source>
</reference>
<dbReference type="OrthoDB" id="1493659at2"/>
<evidence type="ECO:0000313" key="1">
    <source>
        <dbReference type="EMBL" id="PZX92161.1"/>
    </source>
</evidence>
<dbReference type="RefSeq" id="WP_111411226.1">
    <property type="nucleotide sequence ID" value="NZ_QKXH01000012.1"/>
</dbReference>
<dbReference type="EMBL" id="QKXH01000012">
    <property type="protein sequence ID" value="PZX92161.1"/>
    <property type="molecule type" value="Genomic_DNA"/>
</dbReference>
<accession>A0A2W7TPH9</accession>
<sequence length="323" mass="37574">MVNKNPYLKDSLVFFKTVSTELKPILTESEIINLTMHFSFGLERLLKGILYSLNPIYILMVPEFKNSLPVFYSSKIISEATGTKEVAETPNEDVITFRNSLLRTQLISKTAYDNKSLLFTISNARDIIAHHELSKLDFESLKTLLIRDYYPLMKAFSEELNIKSTLIFHGKHIQMAKNSSALQDTIEKQIELRFEALKETFKMLENRPGYILDKECLTFEAYNKGNKFLVKCPCCNNEALIYSKPIYEYNQYERSDIKIGNEIIKLKCFYCKLEIEDYKQLDYLKISIPTPEDQEKIKTCIKCQQAFTSDIEINICNNCNKEE</sequence>
<keyword evidence="2" id="KW-1185">Reference proteome</keyword>
<protein>
    <submittedName>
        <fullName evidence="1">Uncharacterized protein</fullName>
    </submittedName>
</protein>
<dbReference type="AlphaFoldDB" id="A0A2W7TPH9"/>
<gene>
    <name evidence="1" type="ORF">DOS84_16590</name>
</gene>
<organism evidence="1 2">
    <name type="scientific">Flavobacterium aquariorum</name>
    <dbReference type="NCBI Taxonomy" id="2217670"/>
    <lineage>
        <taxon>Bacteria</taxon>
        <taxon>Pseudomonadati</taxon>
        <taxon>Bacteroidota</taxon>
        <taxon>Flavobacteriia</taxon>
        <taxon>Flavobacteriales</taxon>
        <taxon>Flavobacteriaceae</taxon>
        <taxon>Flavobacterium</taxon>
    </lineage>
</organism>